<dbReference type="PANTHER" id="PTHR38693:SF1">
    <property type="entry name" value="UBIQUINONE BIOSYNTHESIS ACCESSORY FACTOR UBIJ"/>
    <property type="match status" value="1"/>
</dbReference>
<dbReference type="GO" id="GO:0005737">
    <property type="term" value="C:cytoplasm"/>
    <property type="evidence" value="ECO:0007669"/>
    <property type="project" value="UniProtKB-SubCell"/>
</dbReference>
<dbReference type="PANTHER" id="PTHR38693">
    <property type="entry name" value="UBIQUINONE BIOSYNTHESIS PROTEIN UBIJ"/>
    <property type="match status" value="1"/>
</dbReference>
<feature type="domain" description="SCP2" evidence="3">
    <location>
        <begin position="26"/>
        <end position="148"/>
    </location>
</feature>
<gene>
    <name evidence="1" type="primary">ubiJ</name>
    <name evidence="4" type="ORF">CEP48_04655</name>
</gene>
<dbReference type="RefSeq" id="WP_261920718.1">
    <property type="nucleotide sequence ID" value="NZ_CP022011.1"/>
</dbReference>
<keyword evidence="5" id="KW-1185">Reference proteome</keyword>
<keyword evidence="1" id="KW-0963">Cytoplasm</keyword>
<organism evidence="4 5">
    <name type="scientific">Mergibacter septicus</name>
    <dbReference type="NCBI Taxonomy" id="221402"/>
    <lineage>
        <taxon>Bacteria</taxon>
        <taxon>Pseudomonadati</taxon>
        <taxon>Pseudomonadota</taxon>
        <taxon>Gammaproteobacteria</taxon>
        <taxon>Pasteurellales</taxon>
        <taxon>Pasteurellaceae</taxon>
        <taxon>Mergibacter</taxon>
    </lineage>
</organism>
<evidence type="ECO:0000256" key="2">
    <source>
        <dbReference type="SAM" id="Coils"/>
    </source>
</evidence>
<dbReference type="InterPro" id="IPR038989">
    <property type="entry name" value="UbiJ"/>
</dbReference>
<dbReference type="GO" id="GO:0006744">
    <property type="term" value="P:ubiquinone biosynthetic process"/>
    <property type="evidence" value="ECO:0007669"/>
    <property type="project" value="UniProtKB-UniRule"/>
</dbReference>
<evidence type="ECO:0000259" key="3">
    <source>
        <dbReference type="Pfam" id="PF02036"/>
    </source>
</evidence>
<comment type="similarity">
    <text evidence="1">Belongs to the UbiJ family.</text>
</comment>
<protein>
    <recommendedName>
        <fullName evidence="1">Ubiquinone biosynthesis accessory factor UbiJ</fullName>
    </recommendedName>
</protein>
<evidence type="ECO:0000313" key="4">
    <source>
        <dbReference type="EMBL" id="QDJ14758.1"/>
    </source>
</evidence>
<dbReference type="InterPro" id="IPR003033">
    <property type="entry name" value="SCP2_sterol-bd_dom"/>
</dbReference>
<keyword evidence="2" id="KW-0175">Coiled coil</keyword>
<dbReference type="HAMAP" id="MF_02215">
    <property type="entry name" value="UbiJ"/>
    <property type="match status" value="1"/>
</dbReference>
<sequence>MTATDPLATTLLLPSFLTGTAEKITNYLLARTPEREKWLRPLNGKVLALSIKPQPSTQAELAKIATQENATAKTVPLAYLLFSSQRLDIFSHYQGEVDCHVQLERQLLQQICVGKIPKKQDLSQLLNQQQIILEGDLQLLQQVIALFEAIEKDPAELLSPYFGDVATHLAQRFFQQGRTLIEKNLHQAQRHWGERLTEEWQLLAPRLALVDFADQVEELAEQVEQLEQKIACLSQANNSF</sequence>
<proteinExistence type="inferred from homology"/>
<comment type="pathway">
    <text evidence="1">Cofactor biosynthesis; ubiquinone biosynthesis.</text>
</comment>
<dbReference type="AlphaFoldDB" id="A0A8E3MGI7"/>
<feature type="coiled-coil region" evidence="2">
    <location>
        <begin position="209"/>
        <end position="236"/>
    </location>
</feature>
<dbReference type="Pfam" id="PF02036">
    <property type="entry name" value="SCP2"/>
    <property type="match status" value="1"/>
</dbReference>
<comment type="subcellular location">
    <subcellularLocation>
        <location evidence="1">Cytoplasm</location>
    </subcellularLocation>
</comment>
<reference evidence="4" key="1">
    <citation type="submission" date="2017-06" db="EMBL/GenBank/DDBJ databases">
        <title>Genome sequencing of pathogenic and non-pathogenic strains within Bisgaard taxon 40.</title>
        <authorList>
            <person name="Ladner J.T."/>
            <person name="Lovett S.P."/>
            <person name="Koroleva G."/>
            <person name="Lorch J.M."/>
        </authorList>
    </citation>
    <scope>NUCLEOTIDE SEQUENCE</scope>
    <source>
        <strain evidence="4">27576-1-I1</strain>
    </source>
</reference>
<dbReference type="EMBL" id="CP022011">
    <property type="protein sequence ID" value="QDJ14758.1"/>
    <property type="molecule type" value="Genomic_DNA"/>
</dbReference>
<dbReference type="Proteomes" id="UP000955338">
    <property type="component" value="Chromosome"/>
</dbReference>
<comment type="function">
    <text evidence="1">Required for ubiquinone (coenzyme Q) biosynthesis. Binds hydrophobic ubiquinone biosynthetic intermediates via its SCP2 domain and is essential for the stability of the Ubi complex. May constitute a docking platform where Ubi enzymes assemble and access their SCP2-bound polyprenyl substrates.</text>
</comment>
<evidence type="ECO:0000313" key="5">
    <source>
        <dbReference type="Proteomes" id="UP000955338"/>
    </source>
</evidence>
<name>A0A8E3MGI7_9PAST</name>
<keyword evidence="1" id="KW-0831">Ubiquinone biosynthesis</keyword>
<evidence type="ECO:0000256" key="1">
    <source>
        <dbReference type="HAMAP-Rule" id="MF_02215"/>
    </source>
</evidence>
<dbReference type="UniPathway" id="UPA00232"/>
<accession>A0A8E3MGI7</accession>